<feature type="transmembrane region" description="Helical" evidence="8">
    <location>
        <begin position="349"/>
        <end position="367"/>
    </location>
</feature>
<evidence type="ECO:0000259" key="9">
    <source>
        <dbReference type="Pfam" id="PF07779"/>
    </source>
</evidence>
<dbReference type="GO" id="GO:0005794">
    <property type="term" value="C:Golgi apparatus"/>
    <property type="evidence" value="ECO:0007669"/>
    <property type="project" value="UniProtKB-ARBA"/>
</dbReference>
<feature type="transmembrane region" description="Helical" evidence="8">
    <location>
        <begin position="319"/>
        <end position="337"/>
    </location>
</feature>
<keyword evidence="4 8" id="KW-0812">Transmembrane</keyword>
<organism evidence="10 11">
    <name type="scientific">Gymnopilus dilepis</name>
    <dbReference type="NCBI Taxonomy" id="231916"/>
    <lineage>
        <taxon>Eukaryota</taxon>
        <taxon>Fungi</taxon>
        <taxon>Dikarya</taxon>
        <taxon>Basidiomycota</taxon>
        <taxon>Agaricomycotina</taxon>
        <taxon>Agaricomycetes</taxon>
        <taxon>Agaricomycetidae</taxon>
        <taxon>Agaricales</taxon>
        <taxon>Agaricineae</taxon>
        <taxon>Hymenogastraceae</taxon>
        <taxon>Gymnopilus</taxon>
    </lineage>
</organism>
<dbReference type="AlphaFoldDB" id="A0A409VW55"/>
<evidence type="ECO:0000256" key="8">
    <source>
        <dbReference type="SAM" id="Phobius"/>
    </source>
</evidence>
<evidence type="ECO:0000256" key="3">
    <source>
        <dbReference type="ARBA" id="ARBA00022679"/>
    </source>
</evidence>
<dbReference type="Proteomes" id="UP000284706">
    <property type="component" value="Unassembled WGS sequence"/>
</dbReference>
<protein>
    <recommendedName>
        <fullName evidence="9">Cas1p 10 TM acyl transferase domain-containing protein</fullName>
    </recommendedName>
</protein>
<dbReference type="InParanoid" id="A0A409VW55"/>
<feature type="transmembrane region" description="Helical" evidence="8">
    <location>
        <begin position="401"/>
        <end position="418"/>
    </location>
</feature>
<evidence type="ECO:0000256" key="5">
    <source>
        <dbReference type="ARBA" id="ARBA00022989"/>
    </source>
</evidence>
<accession>A0A409VW55</accession>
<dbReference type="GO" id="GO:0016740">
    <property type="term" value="F:transferase activity"/>
    <property type="evidence" value="ECO:0007669"/>
    <property type="project" value="UniProtKB-KW"/>
</dbReference>
<evidence type="ECO:0000256" key="1">
    <source>
        <dbReference type="ARBA" id="ARBA00004141"/>
    </source>
</evidence>
<keyword evidence="5 8" id="KW-1133">Transmembrane helix</keyword>
<feature type="transmembrane region" description="Helical" evidence="8">
    <location>
        <begin position="633"/>
        <end position="653"/>
    </location>
</feature>
<keyword evidence="11" id="KW-1185">Reference proteome</keyword>
<feature type="transmembrane region" description="Helical" evidence="8">
    <location>
        <begin position="128"/>
        <end position="152"/>
    </location>
</feature>
<reference evidence="10 11" key="1">
    <citation type="journal article" date="2018" name="Evol. Lett.">
        <title>Horizontal gene cluster transfer increased hallucinogenic mushroom diversity.</title>
        <authorList>
            <person name="Reynolds H.T."/>
            <person name="Vijayakumar V."/>
            <person name="Gluck-Thaler E."/>
            <person name="Korotkin H.B."/>
            <person name="Matheny P.B."/>
            <person name="Slot J.C."/>
        </authorList>
    </citation>
    <scope>NUCLEOTIDE SEQUENCE [LARGE SCALE GENOMIC DNA]</scope>
    <source>
        <strain evidence="10 11">SRW20</strain>
    </source>
</reference>
<keyword evidence="7" id="KW-0325">Glycoprotein</keyword>
<dbReference type="Pfam" id="PF07779">
    <property type="entry name" value="Cas1_AcylT"/>
    <property type="match status" value="1"/>
</dbReference>
<dbReference type="GO" id="GO:0016020">
    <property type="term" value="C:membrane"/>
    <property type="evidence" value="ECO:0007669"/>
    <property type="project" value="UniProtKB-SubCell"/>
</dbReference>
<dbReference type="PANTHER" id="PTHR13533:SF1">
    <property type="entry name" value="N-ACETYLNEURAMINATE 9-O-ACETYLTRANSFERASE"/>
    <property type="match status" value="1"/>
</dbReference>
<evidence type="ECO:0000256" key="6">
    <source>
        <dbReference type="ARBA" id="ARBA00023136"/>
    </source>
</evidence>
<feature type="transmembrane region" description="Helical" evidence="8">
    <location>
        <begin position="203"/>
        <end position="223"/>
    </location>
</feature>
<comment type="caution">
    <text evidence="10">The sequence shown here is derived from an EMBL/GenBank/DDBJ whole genome shotgun (WGS) entry which is preliminary data.</text>
</comment>
<feature type="transmembrane region" description="Helical" evidence="8">
    <location>
        <begin position="461"/>
        <end position="479"/>
    </location>
</feature>
<evidence type="ECO:0000256" key="7">
    <source>
        <dbReference type="ARBA" id="ARBA00023180"/>
    </source>
</evidence>
<sequence length="659" mass="75270">MDRIFDLISVNNNQADGIVILPVETVAHSKLSPERASTMNPSDIDAMNSDLYHRINSPLNGFMSHSSARSNLSFPLVFNKMLHASLTEDGVHYSDSVVKIQAQILINLRCDNHHMPDKPPVDKTCCSLYPWPSLCQLLVLWSITLWAPYVAIRVSLDDIQRRAGDPRKAFSGRLAPYLVFSMSIALIYLADRTTLWEKEQKQFNAWTFGSLSVIALTIGFLSLQGSDTDLGFLNREQTEEWKGWMQIAILLYHYFGASKVSGIYNPIRVLVASYLFMTGYGHTMFYLRKADFGFTRLARVLIRLNLVTVVLPYTMNTDYISYYFTPLVSMWYIVVYATMSLGARFNDRIAILLAKILSSAVLMTWLMNDSWLLEALFDSLRSVFGIDWSVREWAFRVNLDIWIVYIGMLTALVVTKIREYHLDDHPRWPILVNMTVIASTFAMVWYFTFELSQESKFSYNSWHPYISFIPVLSFAILRNSTPLLRSTSSKAFAFVGRCSLETFIVQFHYWLAGDTKGVLLVVHGTQWRPLNFVITTIMFLYLSDRLAWATSNITPDICGNDQQSLPPPSSDDVVEQGNTTPLSPFAIKDEDINVPHLLEEPNATIWSTGDGEAISYARSTGHWLARQSQSWKLGAQLLVFFMVLWLLNIVWPYSDVFKD</sequence>
<feature type="domain" description="Cas1p 10 TM acyl transferase" evidence="9">
    <location>
        <begin position="120"/>
        <end position="565"/>
    </location>
</feature>
<comment type="similarity">
    <text evidence="2">Belongs to the PC-esterase family. CASD1 subfamily.</text>
</comment>
<dbReference type="InterPro" id="IPR012419">
    <property type="entry name" value="Cas1_AcylTrans_dom"/>
</dbReference>
<evidence type="ECO:0000256" key="4">
    <source>
        <dbReference type="ARBA" id="ARBA00022692"/>
    </source>
</evidence>
<keyword evidence="3" id="KW-0808">Transferase</keyword>
<comment type="subcellular location">
    <subcellularLocation>
        <location evidence="1">Membrane</location>
        <topology evidence="1">Multi-pass membrane protein</topology>
    </subcellularLocation>
</comment>
<feature type="transmembrane region" description="Helical" evidence="8">
    <location>
        <begin position="270"/>
        <end position="287"/>
    </location>
</feature>
<dbReference type="PANTHER" id="PTHR13533">
    <property type="entry name" value="N-ACETYLNEURAMINATE 9-O-ACETYLTRANSFERASE"/>
    <property type="match status" value="1"/>
</dbReference>
<dbReference type="GO" id="GO:0005975">
    <property type="term" value="P:carbohydrate metabolic process"/>
    <property type="evidence" value="ECO:0007669"/>
    <property type="project" value="UniProtKB-ARBA"/>
</dbReference>
<evidence type="ECO:0000256" key="2">
    <source>
        <dbReference type="ARBA" id="ARBA00010666"/>
    </source>
</evidence>
<dbReference type="OrthoDB" id="1932925at2759"/>
<feature type="transmembrane region" description="Helical" evidence="8">
    <location>
        <begin position="430"/>
        <end position="449"/>
    </location>
</feature>
<name>A0A409VW55_9AGAR</name>
<evidence type="ECO:0000313" key="11">
    <source>
        <dbReference type="Proteomes" id="UP000284706"/>
    </source>
</evidence>
<feature type="transmembrane region" description="Helical" evidence="8">
    <location>
        <begin position="173"/>
        <end position="191"/>
    </location>
</feature>
<dbReference type="EMBL" id="NHYE01005539">
    <property type="protein sequence ID" value="PPQ70495.1"/>
    <property type="molecule type" value="Genomic_DNA"/>
</dbReference>
<gene>
    <name evidence="10" type="ORF">CVT26_014002</name>
</gene>
<evidence type="ECO:0000313" key="10">
    <source>
        <dbReference type="EMBL" id="PPQ70495.1"/>
    </source>
</evidence>
<keyword evidence="6 8" id="KW-0472">Membrane</keyword>
<proteinExistence type="inferred from homology"/>